<accession>T0ZRU5</accession>
<proteinExistence type="predicted"/>
<dbReference type="InterPro" id="IPR050698">
    <property type="entry name" value="MBL"/>
</dbReference>
<dbReference type="AlphaFoldDB" id="T0ZRU5"/>
<comment type="caution">
    <text evidence="1">The sequence shown here is derived from an EMBL/GenBank/DDBJ whole genome shotgun (WGS) entry which is preliminary data.</text>
</comment>
<reference evidence="1" key="1">
    <citation type="submission" date="2013-08" db="EMBL/GenBank/DDBJ databases">
        <authorList>
            <person name="Mendez C."/>
            <person name="Richter M."/>
            <person name="Ferrer M."/>
            <person name="Sanchez J."/>
        </authorList>
    </citation>
    <scope>NUCLEOTIDE SEQUENCE</scope>
</reference>
<dbReference type="SUPFAM" id="SSF56281">
    <property type="entry name" value="Metallo-hydrolase/oxidoreductase"/>
    <property type="match status" value="1"/>
</dbReference>
<gene>
    <name evidence="1" type="ORF">B1A_19934</name>
</gene>
<name>T0ZRU5_9ZZZZ</name>
<dbReference type="Gene3D" id="3.40.50.10890">
    <property type="match status" value="1"/>
</dbReference>
<dbReference type="PANTHER" id="PTHR11203">
    <property type="entry name" value="CLEAVAGE AND POLYADENYLATION SPECIFICITY FACTOR FAMILY MEMBER"/>
    <property type="match status" value="1"/>
</dbReference>
<dbReference type="EMBL" id="AUZX01014710">
    <property type="protein sequence ID" value="EQD31449.1"/>
    <property type="molecule type" value="Genomic_DNA"/>
</dbReference>
<reference evidence="1" key="2">
    <citation type="journal article" date="2014" name="ISME J.">
        <title>Microbial stratification in low pH oxic and suboxic macroscopic growths along an acid mine drainage.</title>
        <authorList>
            <person name="Mendez-Garcia C."/>
            <person name="Mesa V."/>
            <person name="Sprenger R.R."/>
            <person name="Richter M."/>
            <person name="Diez M.S."/>
            <person name="Solano J."/>
            <person name="Bargiela R."/>
            <person name="Golyshina O.V."/>
            <person name="Manteca A."/>
            <person name="Ramos J.L."/>
            <person name="Gallego J.R."/>
            <person name="Llorente I."/>
            <person name="Martins Dos Santos V.A."/>
            <person name="Jensen O.N."/>
            <person name="Pelaez A.I."/>
            <person name="Sanchez J."/>
            <person name="Ferrer M."/>
        </authorList>
    </citation>
    <scope>NUCLEOTIDE SEQUENCE</scope>
</reference>
<organism evidence="1">
    <name type="scientific">mine drainage metagenome</name>
    <dbReference type="NCBI Taxonomy" id="410659"/>
    <lineage>
        <taxon>unclassified sequences</taxon>
        <taxon>metagenomes</taxon>
        <taxon>ecological metagenomes</taxon>
    </lineage>
</organism>
<protein>
    <submittedName>
        <fullName evidence="1">mRNA 3'-end processing factor</fullName>
    </submittedName>
</protein>
<feature type="non-terminal residue" evidence="1">
    <location>
        <position position="205"/>
    </location>
</feature>
<dbReference type="PANTHER" id="PTHR11203:SF52">
    <property type="entry name" value="MRNA 3-END PROCESSING FACTOR"/>
    <property type="match status" value="1"/>
</dbReference>
<dbReference type="Gene3D" id="3.60.15.10">
    <property type="entry name" value="Ribonuclease Z/Hydroxyacylglutathione hydrolase-like"/>
    <property type="match status" value="1"/>
</dbReference>
<feature type="non-terminal residue" evidence="1">
    <location>
        <position position="1"/>
    </location>
</feature>
<evidence type="ECO:0000313" key="1">
    <source>
        <dbReference type="EMBL" id="EQD31449.1"/>
    </source>
</evidence>
<dbReference type="GO" id="GO:0004521">
    <property type="term" value="F:RNA endonuclease activity"/>
    <property type="evidence" value="ECO:0007669"/>
    <property type="project" value="TreeGrafter"/>
</dbReference>
<dbReference type="InterPro" id="IPR036866">
    <property type="entry name" value="RibonucZ/Hydroxyglut_hydro"/>
</dbReference>
<sequence>TIKISRKEHTKINFHKRQLEKFSKRFMQVGYKKPVHLGEFDIELYDAGHIAGSAITLVERVKAKNNKRIVYTGDFKMSPQFLHEGAKPVRSDVLIIESTYATREHPDRNKLVHDFIEGVREVTDNGGIALVPAFAVGRSQELLALLYEHGLIERTYIDGMAREATEIVLSNRGFIRNADALAKAANECNWVKDIADRREALQGGS</sequence>